<feature type="region of interest" description="Disordered" evidence="4">
    <location>
        <begin position="655"/>
        <end position="695"/>
    </location>
</feature>
<dbReference type="EMBL" id="SHOA02000019">
    <property type="protein sequence ID" value="TDH70054.1"/>
    <property type="molecule type" value="Genomic_DNA"/>
</dbReference>
<evidence type="ECO:0000313" key="7">
    <source>
        <dbReference type="Proteomes" id="UP000294530"/>
    </source>
</evidence>
<dbReference type="Gene3D" id="1.10.10.10">
    <property type="entry name" value="Winged helix-like DNA-binding domain superfamily/Winged helix DNA-binding domain"/>
    <property type="match status" value="1"/>
</dbReference>
<proteinExistence type="inferred from homology"/>
<feature type="region of interest" description="Disordered" evidence="4">
    <location>
        <begin position="548"/>
        <end position="579"/>
    </location>
</feature>
<keyword evidence="2" id="KW-0235">DNA replication</keyword>
<dbReference type="RefSeq" id="XP_067819553.1">
    <property type="nucleotide sequence ID" value="XM_067958956.1"/>
</dbReference>
<sequence>MTRHDCEQHTTLQWVKLRSMSFFWPACVYKSYSAAVAHAHDVWTLRNAKPVLDTEDCVLYFFGVGPRACHVVAPGASPSLQLCVVHEEDLTLASWTAPDDFTRLCKNLNIPMAMITRAQNNVCFIRACNEASKYANDVHTNEQAAALFVTFLSMAKTAHTIDKAIVEQETLPLSTTMHLKASQNVPPSTVKHTTTTTNVLPLLKTPDKTTLVATCWSQMLQNGWETMTQGDGQVLYKMPNTRFVAFKPNVNLFDSLEKACVHYIRDWIQQTRLNSSTEASSDFIALFWSMAAASGWESMETTTETLYKHANLPFDQWVPNVTIFCSKTHAVVKFLEESGFVTSCDELTANTIEKCLITHLKRKELDLELENEELQVEKRETKGLDEEASEDEDICESTEVVATVAGTSVIQDITTKKDSPLKACKTTSKSFKTMNSIAMIPVFKMAFGKLECELKRRGWYWKSGGLQWKYYQPYCKTKDPKTLEPNVDYFCGRENLETYLDRSGEYEHIRAKLEEAHRRQYIVESESEDENDLVVNERSSLYGPHSLNETTFSLKHRPNRSTSIDPSKRPRSKSSGFSSQTTLAEVKFGEIWRVLSDDGWHYRYGKLECDYFKPHCASTNEGIPGHDYFRTKDQLIEYLHGSGLWEETAARVRAEAAMSSSDGEISENDDEETSCSRKRKHKELTPGLSDKTKRKSLDWTPMEKVMTFTDCQSEEKDMGTMSPPTVETNENEHHGRNRQPLRNLANSFTPSPIPKESNLDCLKNAVTEKERTNETLLSTLVQDAMKKLTSAYIPLHFRYRENEFHEIKTFFTSCFQEKNRTSLYISGAPGCGKTALLKATQLEINQLYQECCPTQANELIRCHINAMTLTNSSGLFRQLANIMISKSFGSEEEAFKAIERATSRHLKTSTTMILILDEIDMLLQHNQIEKDLCRLFELAHRRSNRFLLVGISNQVDFTERYLPMLQQRLPDCVPHVVIFKPYTHQTIELILIDRLGGQALASKMVSLHGISFLARKIASTSGDIRLAVDTCRRVLQHHFNQTNQANAENPIDENVVERPLPLTDMLRIIKHALESKSALVIPSLPRNLQMILFASMRRLIVRSNQTESETIPLVTVEDLYLCYCDVSKDVGVLKPLSEREFKTALMTLSEEGLVAVAELRKHLVKVLFSTNDLLQSFRKDPFFSRLV</sequence>
<dbReference type="AlphaFoldDB" id="A0A976FP79"/>
<keyword evidence="3" id="KW-0175">Coiled coil</keyword>
<comment type="caution">
    <text evidence="6">The sequence shown here is derived from an EMBL/GenBank/DDBJ whole genome shotgun (WGS) entry which is preliminary data.</text>
</comment>
<dbReference type="GeneID" id="94344627"/>
<dbReference type="PANTHER" id="PTHR10763">
    <property type="entry name" value="CELL DIVISION CONTROL PROTEIN 6-RELATED"/>
    <property type="match status" value="1"/>
</dbReference>
<feature type="domain" description="AAA+ ATPase" evidence="5">
    <location>
        <begin position="819"/>
        <end position="983"/>
    </location>
</feature>
<evidence type="ECO:0000256" key="4">
    <source>
        <dbReference type="SAM" id="MobiDB-lite"/>
    </source>
</evidence>
<evidence type="ECO:0000256" key="3">
    <source>
        <dbReference type="SAM" id="Coils"/>
    </source>
</evidence>
<dbReference type="InterPro" id="IPR027417">
    <property type="entry name" value="P-loop_NTPase"/>
</dbReference>
<feature type="coiled-coil region" evidence="3">
    <location>
        <begin position="357"/>
        <end position="387"/>
    </location>
</feature>
<dbReference type="GO" id="GO:0005634">
    <property type="term" value="C:nucleus"/>
    <property type="evidence" value="ECO:0007669"/>
    <property type="project" value="TreeGrafter"/>
</dbReference>
<feature type="compositionally biased region" description="Acidic residues" evidence="4">
    <location>
        <begin position="664"/>
        <end position="673"/>
    </location>
</feature>
<accession>A0A976FP79</accession>
<dbReference type="SMART" id="SM00382">
    <property type="entry name" value="AAA"/>
    <property type="match status" value="1"/>
</dbReference>
<feature type="region of interest" description="Disordered" evidence="4">
    <location>
        <begin position="715"/>
        <end position="743"/>
    </location>
</feature>
<dbReference type="Gene3D" id="1.10.8.60">
    <property type="match status" value="1"/>
</dbReference>
<dbReference type="InterPro" id="IPR050311">
    <property type="entry name" value="ORC1/CDC6"/>
</dbReference>
<dbReference type="GO" id="GO:0003688">
    <property type="term" value="F:DNA replication origin binding"/>
    <property type="evidence" value="ECO:0007669"/>
    <property type="project" value="TreeGrafter"/>
</dbReference>
<dbReference type="InterPro" id="IPR003593">
    <property type="entry name" value="AAA+_ATPase"/>
</dbReference>
<evidence type="ECO:0000313" key="6">
    <source>
        <dbReference type="EMBL" id="TDH70054.1"/>
    </source>
</evidence>
<dbReference type="Proteomes" id="UP000294530">
    <property type="component" value="Unassembled WGS sequence"/>
</dbReference>
<dbReference type="Pfam" id="PF13401">
    <property type="entry name" value="AAA_22"/>
    <property type="match status" value="1"/>
</dbReference>
<evidence type="ECO:0000259" key="5">
    <source>
        <dbReference type="SMART" id="SM00382"/>
    </source>
</evidence>
<dbReference type="Gene3D" id="3.40.50.300">
    <property type="entry name" value="P-loop containing nucleotide triphosphate hydrolases"/>
    <property type="match status" value="1"/>
</dbReference>
<evidence type="ECO:0000256" key="1">
    <source>
        <dbReference type="ARBA" id="ARBA00006184"/>
    </source>
</evidence>
<protein>
    <recommendedName>
        <fullName evidence="5">AAA+ ATPase domain-containing protein</fullName>
    </recommendedName>
</protein>
<gene>
    <name evidence="6" type="ORF">CCR75_000850</name>
</gene>
<dbReference type="KEGG" id="blac:94344627"/>
<organism evidence="6 7">
    <name type="scientific">Bremia lactucae</name>
    <name type="common">Lettuce downy mildew</name>
    <dbReference type="NCBI Taxonomy" id="4779"/>
    <lineage>
        <taxon>Eukaryota</taxon>
        <taxon>Sar</taxon>
        <taxon>Stramenopiles</taxon>
        <taxon>Oomycota</taxon>
        <taxon>Peronosporomycetes</taxon>
        <taxon>Peronosporales</taxon>
        <taxon>Peronosporaceae</taxon>
        <taxon>Bremia</taxon>
    </lineage>
</organism>
<dbReference type="SUPFAM" id="SSF52540">
    <property type="entry name" value="P-loop containing nucleoside triphosphate hydrolases"/>
    <property type="match status" value="1"/>
</dbReference>
<dbReference type="InterPro" id="IPR049945">
    <property type="entry name" value="AAA_22"/>
</dbReference>
<dbReference type="GO" id="GO:0033314">
    <property type="term" value="P:mitotic DNA replication checkpoint signaling"/>
    <property type="evidence" value="ECO:0007669"/>
    <property type="project" value="TreeGrafter"/>
</dbReference>
<keyword evidence="7" id="KW-1185">Reference proteome</keyword>
<dbReference type="GO" id="GO:0006270">
    <property type="term" value="P:DNA replication initiation"/>
    <property type="evidence" value="ECO:0007669"/>
    <property type="project" value="TreeGrafter"/>
</dbReference>
<name>A0A976FP79_BRELC</name>
<dbReference type="InterPro" id="IPR036388">
    <property type="entry name" value="WH-like_DNA-bd_sf"/>
</dbReference>
<reference evidence="6 7" key="1">
    <citation type="journal article" date="2021" name="Genome Biol.">
        <title>AFLAP: assembly-free linkage analysis pipeline using k-mers from genome sequencing data.</title>
        <authorList>
            <person name="Fletcher K."/>
            <person name="Zhang L."/>
            <person name="Gil J."/>
            <person name="Han R."/>
            <person name="Cavanaugh K."/>
            <person name="Michelmore R."/>
        </authorList>
    </citation>
    <scope>NUCLEOTIDE SEQUENCE [LARGE SCALE GENOMIC DNA]</scope>
    <source>
        <strain evidence="6 7">SF5</strain>
    </source>
</reference>
<dbReference type="OrthoDB" id="1926878at2759"/>
<dbReference type="GO" id="GO:0016887">
    <property type="term" value="F:ATP hydrolysis activity"/>
    <property type="evidence" value="ECO:0007669"/>
    <property type="project" value="InterPro"/>
</dbReference>
<evidence type="ECO:0000256" key="2">
    <source>
        <dbReference type="ARBA" id="ARBA00022705"/>
    </source>
</evidence>
<dbReference type="PANTHER" id="PTHR10763:SF26">
    <property type="entry name" value="CELL DIVISION CONTROL PROTEIN 6 HOMOLOG"/>
    <property type="match status" value="1"/>
</dbReference>
<comment type="similarity">
    <text evidence="1">Belongs to the CDC6/cdc18 family.</text>
</comment>